<dbReference type="EMBL" id="MCRJ01000174">
    <property type="protein sequence ID" value="ODN68472.1"/>
    <property type="molecule type" value="Genomic_DNA"/>
</dbReference>
<keyword evidence="3 4" id="KW-0472">Membrane</keyword>
<dbReference type="SUPFAM" id="SSF103473">
    <property type="entry name" value="MFS general substrate transporter"/>
    <property type="match status" value="1"/>
</dbReference>
<dbReference type="InterPro" id="IPR047200">
    <property type="entry name" value="MFS_YcaD-like"/>
</dbReference>
<keyword evidence="2 4" id="KW-1133">Transmembrane helix</keyword>
<feature type="transmembrane region" description="Helical" evidence="4">
    <location>
        <begin position="333"/>
        <end position="355"/>
    </location>
</feature>
<evidence type="ECO:0000313" key="6">
    <source>
        <dbReference type="EMBL" id="ODN68472.1"/>
    </source>
</evidence>
<dbReference type="Gene3D" id="1.20.1250.20">
    <property type="entry name" value="MFS general substrate transporter like domains"/>
    <property type="match status" value="2"/>
</dbReference>
<feature type="domain" description="Major facilitator superfamily (MFS) profile" evidence="5">
    <location>
        <begin position="211"/>
        <end position="395"/>
    </location>
</feature>
<reference evidence="6 7" key="1">
    <citation type="submission" date="2016-07" db="EMBL/GenBank/DDBJ databases">
        <title>Draft Genome Sequence of Methylobrevis pamukkalensis PK2.</title>
        <authorList>
            <person name="Vasilenko O.V."/>
            <person name="Doronina N.V."/>
            <person name="Shmareva M.N."/>
            <person name="Tarlachkov S.V."/>
            <person name="Mustakhimov I."/>
            <person name="Trotsenko Y.A."/>
        </authorList>
    </citation>
    <scope>NUCLEOTIDE SEQUENCE [LARGE SCALE GENOMIC DNA]</scope>
    <source>
        <strain evidence="6 7">PK2</strain>
    </source>
</reference>
<feature type="transmembrane region" description="Helical" evidence="4">
    <location>
        <begin position="367"/>
        <end position="388"/>
    </location>
</feature>
<feature type="transmembrane region" description="Helical" evidence="4">
    <location>
        <begin position="245"/>
        <end position="269"/>
    </location>
</feature>
<dbReference type="InterPro" id="IPR036259">
    <property type="entry name" value="MFS_trans_sf"/>
</dbReference>
<dbReference type="GO" id="GO:0022857">
    <property type="term" value="F:transmembrane transporter activity"/>
    <property type="evidence" value="ECO:0007669"/>
    <property type="project" value="InterPro"/>
</dbReference>
<feature type="transmembrane region" description="Helical" evidence="4">
    <location>
        <begin position="300"/>
        <end position="321"/>
    </location>
</feature>
<dbReference type="PANTHER" id="PTHR23521">
    <property type="entry name" value="TRANSPORTER MFS SUPERFAMILY"/>
    <property type="match status" value="1"/>
</dbReference>
<evidence type="ECO:0000259" key="5">
    <source>
        <dbReference type="PROSITE" id="PS50850"/>
    </source>
</evidence>
<dbReference type="InterPro" id="IPR020846">
    <property type="entry name" value="MFS_dom"/>
</dbReference>
<evidence type="ECO:0000256" key="2">
    <source>
        <dbReference type="ARBA" id="ARBA00022989"/>
    </source>
</evidence>
<dbReference type="RefSeq" id="WP_083255910.1">
    <property type="nucleotide sequence ID" value="NZ_MCRJ01000174.1"/>
</dbReference>
<feature type="transmembrane region" description="Helical" evidence="4">
    <location>
        <begin position="142"/>
        <end position="161"/>
    </location>
</feature>
<feature type="transmembrane region" description="Helical" evidence="4">
    <location>
        <begin position="276"/>
        <end position="294"/>
    </location>
</feature>
<protein>
    <submittedName>
        <fullName evidence="6">Putative MFS-type transporter YcaD</fullName>
    </submittedName>
</protein>
<keyword evidence="1 4" id="KW-0812">Transmembrane</keyword>
<evidence type="ECO:0000256" key="4">
    <source>
        <dbReference type="SAM" id="Phobius"/>
    </source>
</evidence>
<sequence length="395" mass="41207">MASDVVQPAGMTPGRRLLGISAAVAAISSVGIALGLGLPLLSLVMESRGVAGWAIGANTAMAGIASIAVTPLVTPVARRVGTAQLLVASIVTTAICFPLFYVFDSLGAWFVLRVLFHAALASAFILSEFWINALAPSRKRGLVMGIYATVLSIGFGVGPMILSVSGSEGPLPFVIGLIILLAAVVPVLFAFKANPPLDASHGRGFLRFVTLVPMATFAALVFGATESGLLSLLPIYGLRLGLDERTATLLVSAVALGNIGLQIPLGLLADRTDRRVLLCALALICTLLMLITPFAAHDTILLFAVMMVFGGLFAGLYTVGLTHLGARLSGGDLASANAAFIFMYSVGMLGGPALGGLSIDVEFTRHGFPLLLATFLGSYMLLGSWRILRDRRRGR</sequence>
<gene>
    <name evidence="6" type="primary">ycaD_2</name>
    <name evidence="6" type="ORF">A6302_04228</name>
</gene>
<accession>A0A1E3GWQ0</accession>
<feature type="transmembrane region" description="Helical" evidence="4">
    <location>
        <begin position="109"/>
        <end position="130"/>
    </location>
</feature>
<proteinExistence type="predicted"/>
<dbReference type="AlphaFoldDB" id="A0A1E3GWQ0"/>
<dbReference type="OrthoDB" id="9797524at2"/>
<feature type="transmembrane region" description="Helical" evidence="4">
    <location>
        <begin position="85"/>
        <end position="103"/>
    </location>
</feature>
<evidence type="ECO:0000256" key="3">
    <source>
        <dbReference type="ARBA" id="ARBA00023136"/>
    </source>
</evidence>
<feature type="transmembrane region" description="Helical" evidence="4">
    <location>
        <begin position="50"/>
        <end position="73"/>
    </location>
</feature>
<evidence type="ECO:0000313" key="7">
    <source>
        <dbReference type="Proteomes" id="UP000094622"/>
    </source>
</evidence>
<dbReference type="InterPro" id="IPR011701">
    <property type="entry name" value="MFS"/>
</dbReference>
<dbReference type="GO" id="GO:0005886">
    <property type="term" value="C:plasma membrane"/>
    <property type="evidence" value="ECO:0007669"/>
    <property type="project" value="TreeGrafter"/>
</dbReference>
<evidence type="ECO:0000256" key="1">
    <source>
        <dbReference type="ARBA" id="ARBA00022692"/>
    </source>
</evidence>
<feature type="transmembrane region" description="Helical" evidence="4">
    <location>
        <begin position="205"/>
        <end position="225"/>
    </location>
</feature>
<dbReference type="PATRIC" id="fig|1439726.3.peg.4483"/>
<dbReference type="Proteomes" id="UP000094622">
    <property type="component" value="Unassembled WGS sequence"/>
</dbReference>
<feature type="transmembrane region" description="Helical" evidence="4">
    <location>
        <begin position="17"/>
        <end position="38"/>
    </location>
</feature>
<comment type="caution">
    <text evidence="6">The sequence shown here is derived from an EMBL/GenBank/DDBJ whole genome shotgun (WGS) entry which is preliminary data.</text>
</comment>
<dbReference type="PROSITE" id="PS50850">
    <property type="entry name" value="MFS"/>
    <property type="match status" value="1"/>
</dbReference>
<dbReference type="CDD" id="cd17477">
    <property type="entry name" value="MFS_YcaD_like"/>
    <property type="match status" value="1"/>
</dbReference>
<dbReference type="PANTHER" id="PTHR23521:SF3">
    <property type="entry name" value="MFS TRANSPORTER"/>
    <property type="match status" value="1"/>
</dbReference>
<feature type="transmembrane region" description="Helical" evidence="4">
    <location>
        <begin position="173"/>
        <end position="193"/>
    </location>
</feature>
<organism evidence="6 7">
    <name type="scientific">Methylobrevis pamukkalensis</name>
    <dbReference type="NCBI Taxonomy" id="1439726"/>
    <lineage>
        <taxon>Bacteria</taxon>
        <taxon>Pseudomonadati</taxon>
        <taxon>Pseudomonadota</taxon>
        <taxon>Alphaproteobacteria</taxon>
        <taxon>Hyphomicrobiales</taxon>
        <taxon>Pleomorphomonadaceae</taxon>
        <taxon>Methylobrevis</taxon>
    </lineage>
</organism>
<name>A0A1E3GWQ0_9HYPH</name>
<keyword evidence="7" id="KW-1185">Reference proteome</keyword>
<dbReference type="Pfam" id="PF07690">
    <property type="entry name" value="MFS_1"/>
    <property type="match status" value="1"/>
</dbReference>